<organism evidence="1 2">
    <name type="scientific">Massilia orientalis</name>
    <dbReference type="NCBI Taxonomy" id="3050128"/>
    <lineage>
        <taxon>Bacteria</taxon>
        <taxon>Pseudomonadati</taxon>
        <taxon>Pseudomonadota</taxon>
        <taxon>Betaproteobacteria</taxon>
        <taxon>Burkholderiales</taxon>
        <taxon>Oxalobacteraceae</taxon>
        <taxon>Telluria group</taxon>
        <taxon>Massilia</taxon>
    </lineage>
</organism>
<comment type="caution">
    <text evidence="1">The sequence shown here is derived from an EMBL/GenBank/DDBJ whole genome shotgun (WGS) entry which is preliminary data.</text>
</comment>
<sequence>MHQNQSAPLNMLAMAATTWIYALSVVLISVSPIMAGLYVDHLNLSVSEVGWILAIEQGGCVLGALFAFWATSRVQWKSLIILASLVAILSNALTGSMTGFTTLAVTRFVAGTAANTITLVASCLLARTNQPDRAFGAGLLLSCFINGVWVWLLNVSRHTLGYEATIGSGALLFAVSIALGFFLPRHIGGRLDTWRLDAQIAREPTASIWPARAGIAGLVLFGISLSIVWGFLERLGSENGLSANDVDWALGIGLLGSGLGALLPAFLGDAGSRVRMLVITTLILFASLGLTWCSHGVVMFTVSVSLLAGAWNMGLAYYMAQTSSNDASGRYTRAIYIAIAASQSIGPGLSAILLGHFSLMSVLIVSPLPAFIALLLVALVERRVARSALLREAARAQHSVW</sequence>
<gene>
    <name evidence="1" type="ORF">QPK29_033190</name>
</gene>
<accession>A0ACC7ML36</accession>
<evidence type="ECO:0000313" key="1">
    <source>
        <dbReference type="EMBL" id="MFJ1472579.1"/>
    </source>
</evidence>
<name>A0ACC7ML36_9BURK</name>
<evidence type="ECO:0000313" key="2">
    <source>
        <dbReference type="Proteomes" id="UP001168096"/>
    </source>
</evidence>
<proteinExistence type="predicted"/>
<dbReference type="Proteomes" id="UP001168096">
    <property type="component" value="Unassembled WGS sequence"/>
</dbReference>
<reference evidence="1" key="1">
    <citation type="submission" date="2024-11" db="EMBL/GenBank/DDBJ databases">
        <title>Description of Massilia orientalis sp. nov., isolated from rhizosphere soil of Ageratina adenophora.</title>
        <authorList>
            <person name="Wang Y."/>
        </authorList>
    </citation>
    <scope>NUCLEOTIDE SEQUENCE</scope>
    <source>
        <strain evidence="1">YIM B02787</strain>
    </source>
</reference>
<protein>
    <submittedName>
        <fullName evidence="1">MFS transporter</fullName>
    </submittedName>
</protein>
<dbReference type="EMBL" id="JASNRB020000061">
    <property type="protein sequence ID" value="MFJ1472579.1"/>
    <property type="molecule type" value="Genomic_DNA"/>
</dbReference>
<keyword evidence="2" id="KW-1185">Reference proteome</keyword>